<evidence type="ECO:0000313" key="3">
    <source>
        <dbReference type="Proteomes" id="UP000424468"/>
    </source>
</evidence>
<keyword evidence="3" id="KW-1185">Reference proteome</keyword>
<evidence type="ECO:0000313" key="2">
    <source>
        <dbReference type="EMBL" id="QGS51683.1"/>
    </source>
</evidence>
<evidence type="ECO:0008006" key="4">
    <source>
        <dbReference type="Google" id="ProtNLM"/>
    </source>
</evidence>
<accession>A0A6I6CI07</accession>
<dbReference type="EMBL" id="CP046276">
    <property type="protein sequence ID" value="QGS51683.1"/>
    <property type="molecule type" value="Genomic_DNA"/>
</dbReference>
<keyword evidence="1" id="KW-0812">Transmembrane</keyword>
<feature type="transmembrane region" description="Helical" evidence="1">
    <location>
        <begin position="37"/>
        <end position="57"/>
    </location>
</feature>
<protein>
    <recommendedName>
        <fullName evidence="4">DUF3137 domain-containing protein</fullName>
    </recommendedName>
</protein>
<organism evidence="2 3">
    <name type="scientific">Spiroplasma tabanidicola</name>
    <dbReference type="NCBI Taxonomy" id="324079"/>
    <lineage>
        <taxon>Bacteria</taxon>
        <taxon>Bacillati</taxon>
        <taxon>Mycoplasmatota</taxon>
        <taxon>Mollicutes</taxon>
        <taxon>Entomoplasmatales</taxon>
        <taxon>Spiroplasmataceae</taxon>
        <taxon>Spiroplasma</taxon>
    </lineage>
</organism>
<feature type="transmembrane region" description="Helical" evidence="1">
    <location>
        <begin position="69"/>
        <end position="93"/>
    </location>
</feature>
<gene>
    <name evidence="2" type="ORF">STABA_v1c03200</name>
</gene>
<dbReference type="RefSeq" id="WP_156005898.1">
    <property type="nucleotide sequence ID" value="NZ_CP046276.1"/>
</dbReference>
<dbReference type="Proteomes" id="UP000424468">
    <property type="component" value="Chromosome"/>
</dbReference>
<evidence type="ECO:0000256" key="1">
    <source>
        <dbReference type="SAM" id="Phobius"/>
    </source>
</evidence>
<keyword evidence="1" id="KW-1133">Transmembrane helix</keyword>
<dbReference type="OrthoDB" id="389876at2"/>
<dbReference type="KEGG" id="stab:STABA_v1c03200"/>
<name>A0A6I6CI07_9MOLU</name>
<dbReference type="AlphaFoldDB" id="A0A6I6CI07"/>
<reference evidence="2 3" key="1">
    <citation type="submission" date="2019-11" db="EMBL/GenBank/DDBJ databases">
        <title>Complete genome sequence of Spiroplasma tabanidicola TAUS-1 (DSM 22603).</title>
        <authorList>
            <person name="Huang C.-T."/>
            <person name="Lin Y.-C."/>
            <person name="Kuo C.-H."/>
        </authorList>
    </citation>
    <scope>NUCLEOTIDE SEQUENCE [LARGE SCALE GENOMIC DNA]</scope>
    <source>
        <strain evidence="2 3">TAUS-1</strain>
    </source>
</reference>
<keyword evidence="1" id="KW-0472">Membrane</keyword>
<proteinExistence type="predicted"/>
<sequence length="355" mass="41364">MNAKEFLDKKINNLVNSHPDLKQIIAKLARLKRNCRLFGTFALLGLILGIVILIASTNHIIPGVEYGSQAIIILFIIGVLGVVAGLILLIFWYTARKKVRVEHFDEKITNILYDDQQIQKIYSEFYYKFVDDKDTDDFEIKIVKRIPDITSEYADYRSFVKKRILAINNNTQNSFNFLYKNKKVTFFIKTPRKFIEVYYTTDSKGNTVRHERIHYVSNAAVHMENTKYDETYNGVRVVQEKDPVKGLFQTDSIEFNKRFYINVKENDIRGPKFLSPRLIEKLSSLDIKNIYSVGIEGNIYADWFLVSQSNFKHDVCSFSTVDVKNLPTFIKSVIDKIASDFYLFEHLFDCVRAVY</sequence>